<evidence type="ECO:0000313" key="2">
    <source>
        <dbReference type="EMBL" id="SEV83538.1"/>
    </source>
</evidence>
<dbReference type="EMBL" id="FOIR01000001">
    <property type="protein sequence ID" value="SEV83538.1"/>
    <property type="molecule type" value="Genomic_DNA"/>
</dbReference>
<name>A0A1I0M5Y4_9BACT</name>
<keyword evidence="3" id="KW-1185">Reference proteome</keyword>
<keyword evidence="1" id="KW-0472">Membrane</keyword>
<accession>A0A1I0M5Y4</accession>
<keyword evidence="1" id="KW-0812">Transmembrane</keyword>
<sequence length="76" mass="8767">MELNTTRLIVSILMILLGMCYFFRTEKVLNFLGLNKRDKVASRIVFLQFKYGGIIVSLLGVYYILVMFEVLPMVIG</sequence>
<organism evidence="2 3">
    <name type="scientific">Roseivirga pacifica</name>
    <dbReference type="NCBI Taxonomy" id="1267423"/>
    <lineage>
        <taxon>Bacteria</taxon>
        <taxon>Pseudomonadati</taxon>
        <taxon>Bacteroidota</taxon>
        <taxon>Cytophagia</taxon>
        <taxon>Cytophagales</taxon>
        <taxon>Roseivirgaceae</taxon>
        <taxon>Roseivirga</taxon>
    </lineage>
</organism>
<dbReference type="AlphaFoldDB" id="A0A1I0M5Y4"/>
<proteinExistence type="predicted"/>
<keyword evidence="1" id="KW-1133">Transmembrane helix</keyword>
<feature type="transmembrane region" description="Helical" evidence="1">
    <location>
        <begin position="44"/>
        <end position="65"/>
    </location>
</feature>
<protein>
    <submittedName>
        <fullName evidence="2">Uncharacterized protein</fullName>
    </submittedName>
</protein>
<feature type="transmembrane region" description="Helical" evidence="1">
    <location>
        <begin position="6"/>
        <end position="23"/>
    </location>
</feature>
<dbReference type="Proteomes" id="UP000199437">
    <property type="component" value="Unassembled WGS sequence"/>
</dbReference>
<evidence type="ECO:0000313" key="3">
    <source>
        <dbReference type="Proteomes" id="UP000199437"/>
    </source>
</evidence>
<evidence type="ECO:0000256" key="1">
    <source>
        <dbReference type="SAM" id="Phobius"/>
    </source>
</evidence>
<reference evidence="3" key="1">
    <citation type="submission" date="2016-10" db="EMBL/GenBank/DDBJ databases">
        <authorList>
            <person name="Varghese N."/>
            <person name="Submissions S."/>
        </authorList>
    </citation>
    <scope>NUCLEOTIDE SEQUENCE [LARGE SCALE GENOMIC DNA]</scope>
    <source>
        <strain evidence="3">CGMCC 1.12402</strain>
    </source>
</reference>
<gene>
    <name evidence="2" type="ORF">SAMN05216290_0080</name>
</gene>